<evidence type="ECO:0000313" key="6">
    <source>
        <dbReference type="Proteomes" id="UP000214606"/>
    </source>
</evidence>
<dbReference type="Proteomes" id="UP000214606">
    <property type="component" value="Chromosome"/>
</dbReference>
<dbReference type="InterPro" id="IPR025508">
    <property type="entry name" value="DUF4395"/>
</dbReference>
<proteinExistence type="predicted"/>
<dbReference type="RefSeq" id="WP_063389418.1">
    <property type="nucleotide sequence ID" value="NZ_CP017703.1"/>
</dbReference>
<organism evidence="4 5">
    <name type="scientific">Aeribacillus pallidus</name>
    <dbReference type="NCBI Taxonomy" id="33936"/>
    <lineage>
        <taxon>Bacteria</taxon>
        <taxon>Bacillati</taxon>
        <taxon>Bacillota</taxon>
        <taxon>Bacilli</taxon>
        <taxon>Bacillales</taxon>
        <taxon>Bacillaceae</taxon>
        <taxon>Aeribacillus</taxon>
    </lineage>
</organism>
<evidence type="ECO:0000313" key="5">
    <source>
        <dbReference type="Proteomes" id="UP000076476"/>
    </source>
</evidence>
<keyword evidence="1" id="KW-0472">Membrane</keyword>
<accession>A0A163YHB5</accession>
<evidence type="ECO:0000313" key="3">
    <source>
        <dbReference type="EMBL" id="ASS92381.1"/>
    </source>
</evidence>
<feature type="domain" description="DUF4395" evidence="2">
    <location>
        <begin position="4"/>
        <end position="128"/>
    </location>
</feature>
<dbReference type="Proteomes" id="UP000076476">
    <property type="component" value="Unassembled WGS sequence"/>
</dbReference>
<protein>
    <recommendedName>
        <fullName evidence="2">DUF4395 domain-containing protein</fullName>
    </recommendedName>
</protein>
<feature type="transmembrane region" description="Helical" evidence="1">
    <location>
        <begin position="101"/>
        <end position="125"/>
    </location>
</feature>
<dbReference type="Pfam" id="PF14340">
    <property type="entry name" value="DUF4395"/>
    <property type="match status" value="1"/>
</dbReference>
<dbReference type="AlphaFoldDB" id="A0A165WGR9"/>
<dbReference type="InterPro" id="IPR016942">
    <property type="entry name" value="UCP030042"/>
</dbReference>
<dbReference type="KEGG" id="apak:AP3564_11330"/>
<reference evidence="4 5" key="1">
    <citation type="submission" date="2016-04" db="EMBL/GenBank/DDBJ databases">
        <title>Draft genome sequence of Aeribacillus pallidus 8m3 from petroleum reservoir.</title>
        <authorList>
            <person name="Poltaraus A.B."/>
            <person name="Nazina T.N."/>
            <person name="Tourova T.P."/>
            <person name="Malakho S.M."/>
            <person name="Korshunova A.V."/>
            <person name="Sokolova D.S."/>
        </authorList>
    </citation>
    <scope>NUCLEOTIDE SEQUENCE [LARGE SCALE GENOMIC DNA]</scope>
    <source>
        <strain evidence="4 5">8m3</strain>
    </source>
</reference>
<keyword evidence="5" id="KW-1185">Reference proteome</keyword>
<evidence type="ECO:0000256" key="1">
    <source>
        <dbReference type="SAM" id="Phobius"/>
    </source>
</evidence>
<feature type="transmembrane region" description="Helical" evidence="1">
    <location>
        <begin position="75"/>
        <end position="95"/>
    </location>
</feature>
<evidence type="ECO:0000259" key="2">
    <source>
        <dbReference type="Pfam" id="PF14340"/>
    </source>
</evidence>
<name>A0A165WGR9_9BACI</name>
<gene>
    <name evidence="3" type="ORF">AP3564_11330</name>
    <name evidence="4" type="ORF">AZI98_16900</name>
</gene>
<dbReference type="OrthoDB" id="2376580at2"/>
<dbReference type="GeneID" id="301125614"/>
<sequence length="138" mass="15715">MDGIPRPLVRTNQWTIVLSVLITWITNEPLFLLIPLIAGLIGLIFGVNPIMAAAKTFLRKPHSSYHLEDRSDQQFNQIIACTCLLLAFIGFSFHIDVLGYIFSILVFSAAFIAILGFCIGCFIRFQWKQYQYRKAKNS</sequence>
<dbReference type="EMBL" id="LWBR01000072">
    <property type="protein sequence ID" value="KZN94961.1"/>
    <property type="molecule type" value="Genomic_DNA"/>
</dbReference>
<dbReference type="EMBL" id="CP017703">
    <property type="protein sequence ID" value="ASS92381.1"/>
    <property type="molecule type" value="Genomic_DNA"/>
</dbReference>
<dbReference type="PIRSF" id="PIRSF030042">
    <property type="entry name" value="UCP030042"/>
    <property type="match status" value="1"/>
</dbReference>
<evidence type="ECO:0000313" key="4">
    <source>
        <dbReference type="EMBL" id="KZN94961.1"/>
    </source>
</evidence>
<keyword evidence="1" id="KW-0812">Transmembrane</keyword>
<reference evidence="3 6" key="2">
    <citation type="submission" date="2016-10" db="EMBL/GenBank/DDBJ databases">
        <title>The whole genome sequencing and assembly of Aeribacillus pallidus KCTC3564 strain.</title>
        <authorList>
            <person name="Lee Y.-J."/>
            <person name="Park M.-K."/>
            <person name="Yi H."/>
            <person name="Bahn Y.-S."/>
            <person name="Kim J.F."/>
            <person name="Lee D.-W."/>
        </authorList>
    </citation>
    <scope>NUCLEOTIDE SEQUENCE [LARGE SCALE GENOMIC DNA]</scope>
    <source>
        <strain evidence="3 6">KCTC3564</strain>
    </source>
</reference>
<accession>A0A165WGR9</accession>
<keyword evidence="1" id="KW-1133">Transmembrane helix</keyword>
<feature type="transmembrane region" description="Helical" evidence="1">
    <location>
        <begin position="31"/>
        <end position="54"/>
    </location>
</feature>